<feature type="transmembrane region" description="Helical" evidence="1">
    <location>
        <begin position="258"/>
        <end position="277"/>
    </location>
</feature>
<feature type="transmembrane region" description="Helical" evidence="1">
    <location>
        <begin position="206"/>
        <end position="228"/>
    </location>
</feature>
<keyword evidence="4" id="KW-1185">Reference proteome</keyword>
<organism evidence="3 4">
    <name type="scientific">Saccharospirillum salsuginis</name>
    <dbReference type="NCBI Taxonomy" id="418750"/>
    <lineage>
        <taxon>Bacteria</taxon>
        <taxon>Pseudomonadati</taxon>
        <taxon>Pseudomonadota</taxon>
        <taxon>Gammaproteobacteria</taxon>
        <taxon>Oceanospirillales</taxon>
        <taxon>Saccharospirillaceae</taxon>
        <taxon>Saccharospirillum</taxon>
    </lineage>
</organism>
<dbReference type="PANTHER" id="PTHR22911:SF103">
    <property type="entry name" value="BLR2811 PROTEIN"/>
    <property type="match status" value="1"/>
</dbReference>
<keyword evidence="1" id="KW-0812">Transmembrane</keyword>
<proteinExistence type="predicted"/>
<keyword evidence="1" id="KW-1133">Transmembrane helix</keyword>
<dbReference type="Gene3D" id="1.10.3730.20">
    <property type="match status" value="1"/>
</dbReference>
<feature type="domain" description="EamA" evidence="2">
    <location>
        <begin position="145"/>
        <end position="274"/>
    </location>
</feature>
<feature type="transmembrane region" description="Helical" evidence="1">
    <location>
        <begin position="145"/>
        <end position="164"/>
    </location>
</feature>
<dbReference type="InterPro" id="IPR037185">
    <property type="entry name" value="EmrE-like"/>
</dbReference>
<dbReference type="Pfam" id="PF00892">
    <property type="entry name" value="EamA"/>
    <property type="match status" value="2"/>
</dbReference>
<evidence type="ECO:0000313" key="4">
    <source>
        <dbReference type="Proteomes" id="UP000626148"/>
    </source>
</evidence>
<reference evidence="3" key="1">
    <citation type="journal article" date="2014" name="Int. J. Syst. Evol. Microbiol.">
        <title>Complete genome sequence of Corynebacterium casei LMG S-19264T (=DSM 44701T), isolated from a smear-ripened cheese.</title>
        <authorList>
            <consortium name="US DOE Joint Genome Institute (JGI-PGF)"/>
            <person name="Walter F."/>
            <person name="Albersmeier A."/>
            <person name="Kalinowski J."/>
            <person name="Ruckert C."/>
        </authorList>
    </citation>
    <scope>NUCLEOTIDE SEQUENCE</scope>
    <source>
        <strain evidence="3">KCTC 22169</strain>
    </source>
</reference>
<reference evidence="3" key="2">
    <citation type="submission" date="2020-09" db="EMBL/GenBank/DDBJ databases">
        <authorList>
            <person name="Sun Q."/>
            <person name="Kim S."/>
        </authorList>
    </citation>
    <scope>NUCLEOTIDE SEQUENCE</scope>
    <source>
        <strain evidence="3">KCTC 22169</strain>
    </source>
</reference>
<dbReference type="Proteomes" id="UP000626148">
    <property type="component" value="Unassembled WGS sequence"/>
</dbReference>
<evidence type="ECO:0000259" key="2">
    <source>
        <dbReference type="Pfam" id="PF00892"/>
    </source>
</evidence>
<protein>
    <submittedName>
        <fullName evidence="3">Membrane protein</fullName>
    </submittedName>
</protein>
<evidence type="ECO:0000313" key="3">
    <source>
        <dbReference type="EMBL" id="GGX62963.1"/>
    </source>
</evidence>
<feature type="domain" description="EamA" evidence="2">
    <location>
        <begin position="8"/>
        <end position="138"/>
    </location>
</feature>
<dbReference type="EMBL" id="BMXR01000008">
    <property type="protein sequence ID" value="GGX62963.1"/>
    <property type="molecule type" value="Genomic_DNA"/>
</dbReference>
<comment type="caution">
    <text evidence="3">The sequence shown here is derived from an EMBL/GenBank/DDBJ whole genome shotgun (WGS) entry which is preliminary data.</text>
</comment>
<dbReference type="InterPro" id="IPR000620">
    <property type="entry name" value="EamA_dom"/>
</dbReference>
<dbReference type="SUPFAM" id="SSF103481">
    <property type="entry name" value="Multidrug resistance efflux transporter EmrE"/>
    <property type="match status" value="2"/>
</dbReference>
<sequence>MSGKTVNSAILLLVIGNALALISDAIIKLQGADVPVFQFVFIRTLCTLVLLLPLSAMIDRGNLFAGGRVHLLRAHISLAGISCMVVALNTLPLATANALFYAAPILVMVIAVLVFRENLTPLSLLAVVSGFAGIILILRPVALNWASLSAIGVAFSLAINIVLIRKLPGRQSMVHTLVLTHLYMLPAAFLLTLWEGKAFEWSVVIHAFGSAFFILCYNVTVLMAYRWVAANQVTSAEYTGLLWAIIGGWVFFGEVPDMWFIIGSTMIVAPLILIGLAERKRKRVLRQEPASVAVAE</sequence>
<dbReference type="RefSeq" id="WP_189610787.1">
    <property type="nucleotide sequence ID" value="NZ_BMXR01000008.1"/>
</dbReference>
<feature type="transmembrane region" description="Helical" evidence="1">
    <location>
        <begin position="70"/>
        <end position="92"/>
    </location>
</feature>
<keyword evidence="1" id="KW-0472">Membrane</keyword>
<feature type="transmembrane region" description="Helical" evidence="1">
    <location>
        <begin position="176"/>
        <end position="194"/>
    </location>
</feature>
<feature type="transmembrane region" description="Helical" evidence="1">
    <location>
        <begin position="98"/>
        <end position="115"/>
    </location>
</feature>
<dbReference type="PANTHER" id="PTHR22911">
    <property type="entry name" value="ACYL-MALONYL CONDENSING ENZYME-RELATED"/>
    <property type="match status" value="1"/>
</dbReference>
<gene>
    <name evidence="3" type="ORF">GCM10007392_33580</name>
</gene>
<feature type="transmembrane region" description="Helical" evidence="1">
    <location>
        <begin position="36"/>
        <end position="58"/>
    </location>
</feature>
<feature type="transmembrane region" description="Helical" evidence="1">
    <location>
        <begin position="235"/>
        <end position="252"/>
    </location>
</feature>
<dbReference type="AlphaFoldDB" id="A0A918KHD4"/>
<feature type="transmembrane region" description="Helical" evidence="1">
    <location>
        <begin position="122"/>
        <end position="139"/>
    </location>
</feature>
<dbReference type="GO" id="GO:0016020">
    <property type="term" value="C:membrane"/>
    <property type="evidence" value="ECO:0007669"/>
    <property type="project" value="InterPro"/>
</dbReference>
<name>A0A918KHD4_9GAMM</name>
<accession>A0A918KHD4</accession>
<evidence type="ECO:0000256" key="1">
    <source>
        <dbReference type="SAM" id="Phobius"/>
    </source>
</evidence>